<feature type="transmembrane region" description="Helical" evidence="7">
    <location>
        <begin position="313"/>
        <end position="340"/>
    </location>
</feature>
<sequence length="379" mass="40788">MNVVSNLGWFGRIGRSFKGILVGVVMALVSVVLLVGNERNAVRDIRANREVGKEVIPIGNESVDPGKEGKLVHLNGPTLTNDLVENPEFGVSENAIRLTWNSEIYQWDERSETSTDKKVGGGETTSTSYTYEKKWVPNAIDSSKFEEAGHENNSVQKFSSGQSQATNVTLGAFQLPETLINRITSSEPYPLQEVPADLVSETANVTGGVFYTGSPTAPEIGDERVTFALTQPGNVSVMGVQKGESFEPYRAKNGKIRFELNEGLLSANEMVQVLEQKAKFLRWALRIAGFVLMSIGFGLILKPLSVLADLVPFLGNLVGAATGIIGMLLAGGITLIIAAISWITFRPLIGVPLLIVALAALFFGIKKLTAKPANAPQTA</sequence>
<evidence type="ECO:0000313" key="9">
    <source>
        <dbReference type="Proteomes" id="UP000644507"/>
    </source>
</evidence>
<keyword evidence="4" id="KW-0256">Endoplasmic reticulum</keyword>
<reference evidence="8" key="2">
    <citation type="submission" date="2020-09" db="EMBL/GenBank/DDBJ databases">
        <authorList>
            <person name="Sun Q."/>
            <person name="Kim S."/>
        </authorList>
    </citation>
    <scope>NUCLEOTIDE SEQUENCE</scope>
    <source>
        <strain evidence="8">KCTC 12988</strain>
    </source>
</reference>
<dbReference type="GO" id="GO:0071763">
    <property type="term" value="P:nuclear membrane organization"/>
    <property type="evidence" value="ECO:0007669"/>
    <property type="project" value="TreeGrafter"/>
</dbReference>
<accession>A0A918THU1</accession>
<organism evidence="8 9">
    <name type="scientific">Roseibacillus persicicus</name>
    <dbReference type="NCBI Taxonomy" id="454148"/>
    <lineage>
        <taxon>Bacteria</taxon>
        <taxon>Pseudomonadati</taxon>
        <taxon>Verrucomicrobiota</taxon>
        <taxon>Verrucomicrobiia</taxon>
        <taxon>Verrucomicrobiales</taxon>
        <taxon>Verrucomicrobiaceae</taxon>
        <taxon>Roseibacillus</taxon>
    </lineage>
</organism>
<evidence type="ECO:0000256" key="2">
    <source>
        <dbReference type="ARBA" id="ARBA00004586"/>
    </source>
</evidence>
<dbReference type="Proteomes" id="UP000644507">
    <property type="component" value="Unassembled WGS sequence"/>
</dbReference>
<dbReference type="AlphaFoldDB" id="A0A918THU1"/>
<comment type="caution">
    <text evidence="8">The sequence shown here is derived from an EMBL/GenBank/DDBJ whole genome shotgun (WGS) entry which is preliminary data.</text>
</comment>
<proteinExistence type="predicted"/>
<evidence type="ECO:0000256" key="6">
    <source>
        <dbReference type="ARBA" id="ARBA00023136"/>
    </source>
</evidence>
<reference evidence="8" key="1">
    <citation type="journal article" date="2014" name="Int. J. Syst. Evol. Microbiol.">
        <title>Complete genome sequence of Corynebacterium casei LMG S-19264T (=DSM 44701T), isolated from a smear-ripened cheese.</title>
        <authorList>
            <consortium name="US DOE Joint Genome Institute (JGI-PGF)"/>
            <person name="Walter F."/>
            <person name="Albersmeier A."/>
            <person name="Kalinowski J."/>
            <person name="Ruckert C."/>
        </authorList>
    </citation>
    <scope>NUCLEOTIDE SEQUENCE</scope>
    <source>
        <strain evidence="8">KCTC 12988</strain>
    </source>
</reference>
<keyword evidence="6 7" id="KW-0472">Membrane</keyword>
<dbReference type="GO" id="GO:0006629">
    <property type="term" value="P:lipid metabolic process"/>
    <property type="evidence" value="ECO:0007669"/>
    <property type="project" value="TreeGrafter"/>
</dbReference>
<dbReference type="Pfam" id="PF07787">
    <property type="entry name" value="TMEM43"/>
    <property type="match status" value="1"/>
</dbReference>
<dbReference type="RefSeq" id="WP_189568454.1">
    <property type="nucleotide sequence ID" value="NZ_BMXI01000004.1"/>
</dbReference>
<dbReference type="InterPro" id="IPR012430">
    <property type="entry name" value="TMEM43_fam"/>
</dbReference>
<evidence type="ECO:0000313" key="8">
    <source>
        <dbReference type="EMBL" id="GHC48247.1"/>
    </source>
</evidence>
<dbReference type="PANTHER" id="PTHR13416:SF2">
    <property type="entry name" value="TRANSMEMBRANE PROTEIN 43"/>
    <property type="match status" value="1"/>
</dbReference>
<keyword evidence="5 7" id="KW-1133">Transmembrane helix</keyword>
<evidence type="ECO:0000256" key="1">
    <source>
        <dbReference type="ARBA" id="ARBA00004127"/>
    </source>
</evidence>
<keyword evidence="9" id="KW-1185">Reference proteome</keyword>
<comment type="subcellular location">
    <subcellularLocation>
        <location evidence="1">Endomembrane system</location>
        <topology evidence="1">Multi-pass membrane protein</topology>
    </subcellularLocation>
    <subcellularLocation>
        <location evidence="2">Endoplasmic reticulum membrane</location>
    </subcellularLocation>
</comment>
<dbReference type="PANTHER" id="PTHR13416">
    <property type="match status" value="1"/>
</dbReference>
<evidence type="ECO:0000256" key="4">
    <source>
        <dbReference type="ARBA" id="ARBA00022824"/>
    </source>
</evidence>
<dbReference type="EMBL" id="BMXI01000004">
    <property type="protein sequence ID" value="GHC48247.1"/>
    <property type="molecule type" value="Genomic_DNA"/>
</dbReference>
<feature type="transmembrane region" description="Helical" evidence="7">
    <location>
        <begin position="20"/>
        <end position="36"/>
    </location>
</feature>
<feature type="transmembrane region" description="Helical" evidence="7">
    <location>
        <begin position="347"/>
        <end position="365"/>
    </location>
</feature>
<evidence type="ECO:0000256" key="7">
    <source>
        <dbReference type="SAM" id="Phobius"/>
    </source>
</evidence>
<evidence type="ECO:0000256" key="5">
    <source>
        <dbReference type="ARBA" id="ARBA00022989"/>
    </source>
</evidence>
<protein>
    <submittedName>
        <fullName evidence="8">Uncharacterized protein</fullName>
    </submittedName>
</protein>
<name>A0A918THU1_9BACT</name>
<gene>
    <name evidence="8" type="ORF">GCM10007100_12650</name>
</gene>
<dbReference type="GO" id="GO:0012505">
    <property type="term" value="C:endomembrane system"/>
    <property type="evidence" value="ECO:0007669"/>
    <property type="project" value="UniProtKB-SubCell"/>
</dbReference>
<feature type="transmembrane region" description="Helical" evidence="7">
    <location>
        <begin position="283"/>
        <end position="301"/>
    </location>
</feature>
<keyword evidence="3 7" id="KW-0812">Transmembrane</keyword>
<evidence type="ECO:0000256" key="3">
    <source>
        <dbReference type="ARBA" id="ARBA00022692"/>
    </source>
</evidence>